<name>A0A0E9RIX9_ANGAN</name>
<accession>A0A0E9RIX9</accession>
<sequence length="95" mass="10851">MTQKNLKTPFTAFKSGINLPLYARSLRIKKSAKNNITVNCSTAVTSYSTSHHFIFPKSKKCDNYKATADWMSVLQINGASLRCHKFTWTVPWQHL</sequence>
<reference evidence="1" key="1">
    <citation type="submission" date="2014-11" db="EMBL/GenBank/DDBJ databases">
        <authorList>
            <person name="Amaro Gonzalez C."/>
        </authorList>
    </citation>
    <scope>NUCLEOTIDE SEQUENCE</scope>
</reference>
<reference evidence="1" key="2">
    <citation type="journal article" date="2015" name="Fish Shellfish Immunol.">
        <title>Early steps in the European eel (Anguilla anguilla)-Vibrio vulnificus interaction in the gills: Role of the RtxA13 toxin.</title>
        <authorList>
            <person name="Callol A."/>
            <person name="Pajuelo D."/>
            <person name="Ebbesson L."/>
            <person name="Teles M."/>
            <person name="MacKenzie S."/>
            <person name="Amaro C."/>
        </authorList>
    </citation>
    <scope>NUCLEOTIDE SEQUENCE</scope>
</reference>
<evidence type="ECO:0000313" key="1">
    <source>
        <dbReference type="EMBL" id="JAH28410.1"/>
    </source>
</evidence>
<dbReference type="AlphaFoldDB" id="A0A0E9RIX9"/>
<dbReference type="EMBL" id="GBXM01080167">
    <property type="protein sequence ID" value="JAH28410.1"/>
    <property type="molecule type" value="Transcribed_RNA"/>
</dbReference>
<organism evidence="1">
    <name type="scientific">Anguilla anguilla</name>
    <name type="common">European freshwater eel</name>
    <name type="synonym">Muraena anguilla</name>
    <dbReference type="NCBI Taxonomy" id="7936"/>
    <lineage>
        <taxon>Eukaryota</taxon>
        <taxon>Metazoa</taxon>
        <taxon>Chordata</taxon>
        <taxon>Craniata</taxon>
        <taxon>Vertebrata</taxon>
        <taxon>Euteleostomi</taxon>
        <taxon>Actinopterygii</taxon>
        <taxon>Neopterygii</taxon>
        <taxon>Teleostei</taxon>
        <taxon>Anguilliformes</taxon>
        <taxon>Anguillidae</taxon>
        <taxon>Anguilla</taxon>
    </lineage>
</organism>
<proteinExistence type="predicted"/>
<protein>
    <submittedName>
        <fullName evidence="1">Uncharacterized protein</fullName>
    </submittedName>
</protein>